<dbReference type="EMBL" id="JACRTB010000039">
    <property type="protein sequence ID" value="MBC8577619.1"/>
    <property type="molecule type" value="Genomic_DNA"/>
</dbReference>
<protein>
    <recommendedName>
        <fullName evidence="3">Magnesium transporter MgtE intracellular domain-containing protein</fullName>
    </recommendedName>
</protein>
<sequence>MDLQEQIKKLLNRIGEDDSLRSLFQKDPVAAAEKVLGIDLPDDLMEKIIDGVKAKLSLDQAAGLFSAAKGSVPNSV</sequence>
<evidence type="ECO:0000313" key="1">
    <source>
        <dbReference type="EMBL" id="MBC8577619.1"/>
    </source>
</evidence>
<dbReference type="Proteomes" id="UP000658131">
    <property type="component" value="Unassembled WGS sequence"/>
</dbReference>
<name>A0ABR7NMT2_9FIRM</name>
<gene>
    <name evidence="1" type="ORF">H8717_14560</name>
</gene>
<keyword evidence="2" id="KW-1185">Reference proteome</keyword>
<comment type="caution">
    <text evidence="1">The sequence shown here is derived from an EMBL/GenBank/DDBJ whole genome shotgun (WGS) entry which is preliminary data.</text>
</comment>
<reference evidence="1 2" key="1">
    <citation type="submission" date="2020-08" db="EMBL/GenBank/DDBJ databases">
        <title>Genome public.</title>
        <authorList>
            <person name="Liu C."/>
            <person name="Sun Q."/>
        </authorList>
    </citation>
    <scope>NUCLEOTIDE SEQUENCE [LARGE SCALE GENOMIC DNA]</scope>
    <source>
        <strain evidence="1 2">BX1</strain>
    </source>
</reference>
<dbReference type="RefSeq" id="WP_262401008.1">
    <property type="nucleotide sequence ID" value="NZ_JACRTB010000039.1"/>
</dbReference>
<organism evidence="1 2">
    <name type="scientific">Yanshouia hominis</name>
    <dbReference type="NCBI Taxonomy" id="2763673"/>
    <lineage>
        <taxon>Bacteria</taxon>
        <taxon>Bacillati</taxon>
        <taxon>Bacillota</taxon>
        <taxon>Clostridia</taxon>
        <taxon>Eubacteriales</taxon>
        <taxon>Oscillospiraceae</taxon>
        <taxon>Yanshouia</taxon>
    </lineage>
</organism>
<evidence type="ECO:0008006" key="3">
    <source>
        <dbReference type="Google" id="ProtNLM"/>
    </source>
</evidence>
<proteinExistence type="predicted"/>
<accession>A0ABR7NMT2</accession>
<evidence type="ECO:0000313" key="2">
    <source>
        <dbReference type="Proteomes" id="UP000658131"/>
    </source>
</evidence>